<comment type="caution">
    <text evidence="3">The sequence shown here is derived from an EMBL/GenBank/DDBJ whole genome shotgun (WGS) entry which is preliminary data.</text>
</comment>
<feature type="compositionally biased region" description="Basic and acidic residues" evidence="2">
    <location>
        <begin position="570"/>
        <end position="581"/>
    </location>
</feature>
<name>A0A835TEF2_CHLIN</name>
<dbReference type="EMBL" id="JAEHOC010000011">
    <property type="protein sequence ID" value="KAG2437280.1"/>
    <property type="molecule type" value="Genomic_DNA"/>
</dbReference>
<feature type="compositionally biased region" description="Basic and acidic residues" evidence="2">
    <location>
        <begin position="430"/>
        <end position="443"/>
    </location>
</feature>
<evidence type="ECO:0000313" key="4">
    <source>
        <dbReference type="Proteomes" id="UP000650467"/>
    </source>
</evidence>
<feature type="region of interest" description="Disordered" evidence="2">
    <location>
        <begin position="335"/>
        <end position="515"/>
    </location>
</feature>
<dbReference type="Proteomes" id="UP000650467">
    <property type="component" value="Unassembled WGS sequence"/>
</dbReference>
<feature type="compositionally biased region" description="Acidic residues" evidence="2">
    <location>
        <begin position="30"/>
        <end position="60"/>
    </location>
</feature>
<sequence>MVKPEPHEGSRPGPSSSGGQDAAAPAVEADWSDEEVVDDEDEREDDDDGDGEQDDDGEEDVAGHGGVHGGQGAPQPQAEAADEDAAEHGDGEADGASGGDAVLHDSGGGGGTAAQRRLDAAATASGGSRGRRRRGHGSVRTAADGPLVHRCFYCNMPAPAGELTRCCSCTPVSLELNCSKRCHLRCAALLPGQLLQGFEELHVWFCGGGRSSRPQHTPENYLKVVNASNPEADAVRAYVHTRALLHDPASGAMAAAAQAAGGGAQGPGSALPAAWFAPERVRARGRGLVPDPQQPGRVTYAAMLLPNPAAAAAAAGAGAGAAAGADAGAAAAAGGLPDATTAASPAGGTKRGSKRSGSERIAPPAEPRDSSQAQQGKRHDLADADDGEHLPSPSTKRGRSSTGAATGTVGPEATEEERQGAHGTAAAHEVATKPDPDQQHEPLQRGGGAEGAAGLRRRSGAAAARAQHWQPVPQMPPQRAGDSTGSGSAGALAAAAAVPAAGAGAATATRADASATQRRFLQVGGPIPAAVCARAGSSGSDDSATGRLARGMPASCPATSDAPLGAGARAGEHHLSAERRAAAGAGTGGPGVAAEVAAAEVAALRAQLEATQRELAEERTGRIRAEARAEFLEEQRRRHEQELREERDKAVEARVTERMLRRQLAELENQAQG</sequence>
<feature type="compositionally biased region" description="Low complexity" evidence="2">
    <location>
        <begin position="480"/>
        <end position="515"/>
    </location>
</feature>
<feature type="compositionally biased region" description="Gly residues" evidence="2">
    <location>
        <begin position="63"/>
        <end position="72"/>
    </location>
</feature>
<feature type="region of interest" description="Disordered" evidence="2">
    <location>
        <begin position="1"/>
        <end position="141"/>
    </location>
</feature>
<evidence type="ECO:0000313" key="3">
    <source>
        <dbReference type="EMBL" id="KAG2437280.1"/>
    </source>
</evidence>
<feature type="region of interest" description="Disordered" evidence="2">
    <location>
        <begin position="531"/>
        <end position="591"/>
    </location>
</feature>
<accession>A0A835TEF2</accession>
<feature type="compositionally biased region" description="Polar residues" evidence="2">
    <location>
        <begin position="392"/>
        <end position="405"/>
    </location>
</feature>
<reference evidence="3" key="1">
    <citation type="journal article" date="2020" name="bioRxiv">
        <title>Comparative genomics of Chlamydomonas.</title>
        <authorList>
            <person name="Craig R.J."/>
            <person name="Hasan A.R."/>
            <person name="Ness R.W."/>
            <person name="Keightley P.D."/>
        </authorList>
    </citation>
    <scope>NUCLEOTIDE SEQUENCE</scope>
    <source>
        <strain evidence="3">SAG 7.73</strain>
    </source>
</reference>
<feature type="coiled-coil region" evidence="1">
    <location>
        <begin position="594"/>
        <end position="670"/>
    </location>
</feature>
<keyword evidence="4" id="KW-1185">Reference proteome</keyword>
<gene>
    <name evidence="3" type="ORF">HXX76_005939</name>
</gene>
<keyword evidence="1" id="KW-0175">Coiled coil</keyword>
<feature type="compositionally biased region" description="Basic and acidic residues" evidence="2">
    <location>
        <begin position="1"/>
        <end position="10"/>
    </location>
</feature>
<evidence type="ECO:0000256" key="1">
    <source>
        <dbReference type="SAM" id="Coils"/>
    </source>
</evidence>
<organism evidence="3 4">
    <name type="scientific">Chlamydomonas incerta</name>
    <dbReference type="NCBI Taxonomy" id="51695"/>
    <lineage>
        <taxon>Eukaryota</taxon>
        <taxon>Viridiplantae</taxon>
        <taxon>Chlorophyta</taxon>
        <taxon>core chlorophytes</taxon>
        <taxon>Chlorophyceae</taxon>
        <taxon>CS clade</taxon>
        <taxon>Chlamydomonadales</taxon>
        <taxon>Chlamydomonadaceae</taxon>
        <taxon>Chlamydomonas</taxon>
    </lineage>
</organism>
<dbReference type="AlphaFoldDB" id="A0A835TEF2"/>
<proteinExistence type="predicted"/>
<protein>
    <submittedName>
        <fullName evidence="3">Uncharacterized protein</fullName>
    </submittedName>
</protein>
<evidence type="ECO:0000256" key="2">
    <source>
        <dbReference type="SAM" id="MobiDB-lite"/>
    </source>
</evidence>
<dbReference type="OrthoDB" id="550769at2759"/>